<reference evidence="5 6" key="1">
    <citation type="submission" date="2018-06" db="EMBL/GenBank/DDBJ databases">
        <title>Genomic Encyclopedia of Type Strains, Phase IV (KMG-IV): sequencing the most valuable type-strain genomes for metagenomic binning, comparative biology and taxonomic classification.</title>
        <authorList>
            <person name="Goeker M."/>
        </authorList>
    </citation>
    <scope>NUCLEOTIDE SEQUENCE [LARGE SCALE GENOMIC DNA]</scope>
    <source>
        <strain evidence="5 6">DSM 44599</strain>
    </source>
</reference>
<dbReference type="RefSeq" id="WP_067511707.1">
    <property type="nucleotide sequence ID" value="NZ_CP107943.1"/>
</dbReference>
<proteinExistence type="inferred from homology"/>
<dbReference type="Pfam" id="PF14011">
    <property type="entry name" value="ESX-1_EspG"/>
    <property type="match status" value="1"/>
</dbReference>
<dbReference type="AlphaFoldDB" id="A0A366DBH4"/>
<dbReference type="Proteomes" id="UP000252586">
    <property type="component" value="Unassembled WGS sequence"/>
</dbReference>
<comment type="caution">
    <text evidence="5">The sequence shown here is derived from an EMBL/GenBank/DDBJ whole genome shotgun (WGS) entry which is preliminary data.</text>
</comment>
<evidence type="ECO:0000256" key="2">
    <source>
        <dbReference type="ARBA" id="ARBA00006411"/>
    </source>
</evidence>
<organism evidence="5 6">
    <name type="scientific">Nocardia puris</name>
    <dbReference type="NCBI Taxonomy" id="208602"/>
    <lineage>
        <taxon>Bacteria</taxon>
        <taxon>Bacillati</taxon>
        <taxon>Actinomycetota</taxon>
        <taxon>Actinomycetes</taxon>
        <taxon>Mycobacteriales</taxon>
        <taxon>Nocardiaceae</taxon>
        <taxon>Nocardia</taxon>
    </lineage>
</organism>
<evidence type="ECO:0000256" key="1">
    <source>
        <dbReference type="ARBA" id="ARBA00004496"/>
    </source>
</evidence>
<sequence length="259" mass="29475">MLEWTWDPEDFAALWYSDANDRFPRPLKYLSRFAFQNDFARHRLTVRGRYPAGELERIELALHTLSTSEMRIEILGGTRKHKDSTGDVKQYRIVGARNRFSAVVAFQTVRAEVNGPIRLRAVSTESLAAHIVRSIPACRPGLEPPATFHPGDLRADQGTYLRDNARNTPRERYRRLLHRPADGGGSAGLRVGPLHSRPEAVETLQWWDISGDGRYTESTGQNITVRPTTPAELGATFTGWLDRAERRLRDAEAEREEWV</sequence>
<name>A0A366DBH4_9NOCA</name>
<keyword evidence="6" id="KW-1185">Reference proteome</keyword>
<dbReference type="STRING" id="1210090.GCA_001613185_04978"/>
<evidence type="ECO:0000256" key="3">
    <source>
        <dbReference type="ARBA" id="ARBA00022490"/>
    </source>
</evidence>
<comment type="similarity">
    <text evidence="2">Belongs to the EspG family.</text>
</comment>
<evidence type="ECO:0000313" key="6">
    <source>
        <dbReference type="Proteomes" id="UP000252586"/>
    </source>
</evidence>
<keyword evidence="3" id="KW-0963">Cytoplasm</keyword>
<dbReference type="InterPro" id="IPR025734">
    <property type="entry name" value="EspG"/>
</dbReference>
<dbReference type="EMBL" id="QNRE01000012">
    <property type="protein sequence ID" value="RBO86879.1"/>
    <property type="molecule type" value="Genomic_DNA"/>
</dbReference>
<comment type="subcellular location">
    <subcellularLocation>
        <location evidence="1">Cytoplasm</location>
    </subcellularLocation>
</comment>
<protein>
    <submittedName>
        <fullName evidence="5">ESAT-6 protein secretion system EspG family protein</fullName>
    </submittedName>
</protein>
<evidence type="ECO:0000256" key="4">
    <source>
        <dbReference type="ARBA" id="ARBA00023186"/>
    </source>
</evidence>
<gene>
    <name evidence="5" type="ORF">DFR74_11251</name>
</gene>
<keyword evidence="4" id="KW-0143">Chaperone</keyword>
<dbReference type="OrthoDB" id="4522759at2"/>
<accession>A0A366DBH4</accession>
<evidence type="ECO:0000313" key="5">
    <source>
        <dbReference type="EMBL" id="RBO86879.1"/>
    </source>
</evidence>